<dbReference type="NCBIfam" id="TIGR00231">
    <property type="entry name" value="small_GTP"/>
    <property type="match status" value="1"/>
</dbReference>
<dbReference type="InterPro" id="IPR024156">
    <property type="entry name" value="Small_GTPase_ARF"/>
</dbReference>
<reference evidence="5" key="1">
    <citation type="journal article" date="2017" name="Elife">
        <title>Co-expression of xenopsin and rhabdomeric opsin in photoreceptors bearing microvilli and cilia.</title>
        <authorList>
            <person name="Vocking O."/>
            <person name="Kourtesis I."/>
            <person name="Tumu S.C."/>
            <person name="Hausen H."/>
        </authorList>
    </citation>
    <scope>NUCLEOTIDE SEQUENCE</scope>
</reference>
<evidence type="ECO:0000313" key="5">
    <source>
        <dbReference type="EMBL" id="ASM47583.1"/>
    </source>
</evidence>
<dbReference type="GO" id="GO:0003924">
    <property type="term" value="F:GTPase activity"/>
    <property type="evidence" value="ECO:0007669"/>
    <property type="project" value="InterPro"/>
</dbReference>
<dbReference type="PROSITE" id="PS51419">
    <property type="entry name" value="RAB"/>
    <property type="match status" value="1"/>
</dbReference>
<keyword evidence="4" id="KW-0479">Metal-binding</keyword>
<name>A0A288XNI7_9MOLL</name>
<dbReference type="PROSITE" id="PS51417">
    <property type="entry name" value="ARF"/>
    <property type="match status" value="1"/>
</dbReference>
<dbReference type="EMBL" id="MF133503">
    <property type="protein sequence ID" value="ASM47583.1"/>
    <property type="molecule type" value="mRNA"/>
</dbReference>
<protein>
    <submittedName>
        <fullName evidence="5">ADP ribosylation factor 4A</fullName>
    </submittedName>
</protein>
<evidence type="ECO:0000256" key="1">
    <source>
        <dbReference type="ARBA" id="ARBA00022741"/>
    </source>
</evidence>
<feature type="binding site" evidence="4">
    <location>
        <position position="27"/>
    </location>
    <ligand>
        <name>Mg(2+)</name>
        <dbReference type="ChEBI" id="CHEBI:18420"/>
    </ligand>
</feature>
<sequence>MGNTWTRLFGKTEARILMHGLDAAGKTTVLYRLKLGEVVTTIPTIGFNVETVSYKNIINFTAWDVGGRDKIRPLWRHYYQNTDALVFVVDSKDKERMEQARDELRQIVNEDELRDSVLAIMANKQDLPGALSADEVARQLELSSVRIPWAIFSTSATEGTGLYETLDWLSEQLRNRRAKKALVSPVAETIKDVGSSVQKLKLTDYLSSPYKTLKKWLITG</sequence>
<evidence type="ECO:0000256" key="3">
    <source>
        <dbReference type="PIRSR" id="PIRSR606689-1"/>
    </source>
</evidence>
<feature type="binding site" evidence="3">
    <location>
        <begin position="123"/>
        <end position="126"/>
    </location>
    <ligand>
        <name>GTP</name>
        <dbReference type="ChEBI" id="CHEBI:37565"/>
    </ligand>
</feature>
<dbReference type="GO" id="GO:0046872">
    <property type="term" value="F:metal ion binding"/>
    <property type="evidence" value="ECO:0007669"/>
    <property type="project" value="UniProtKB-KW"/>
</dbReference>
<keyword evidence="2 3" id="KW-0342">GTP-binding</keyword>
<dbReference type="PANTHER" id="PTHR11711">
    <property type="entry name" value="ADP RIBOSYLATION FACTOR-RELATED"/>
    <property type="match status" value="1"/>
</dbReference>
<feature type="binding site" evidence="4">
    <location>
        <position position="44"/>
    </location>
    <ligand>
        <name>Mg(2+)</name>
        <dbReference type="ChEBI" id="CHEBI:18420"/>
    </ligand>
</feature>
<dbReference type="PRINTS" id="PR00328">
    <property type="entry name" value="SAR1GTPBP"/>
</dbReference>
<evidence type="ECO:0000256" key="4">
    <source>
        <dbReference type="PIRSR" id="PIRSR606689-2"/>
    </source>
</evidence>
<accession>A0A288XNI7</accession>
<dbReference type="Pfam" id="PF00025">
    <property type="entry name" value="Arf"/>
    <property type="match status" value="1"/>
</dbReference>
<dbReference type="SUPFAM" id="SSF52540">
    <property type="entry name" value="P-loop containing nucleoside triphosphate hydrolases"/>
    <property type="match status" value="1"/>
</dbReference>
<dbReference type="InterPro" id="IPR027417">
    <property type="entry name" value="P-loop_NTPase"/>
</dbReference>
<dbReference type="SMART" id="SM00177">
    <property type="entry name" value="ARF"/>
    <property type="match status" value="1"/>
</dbReference>
<keyword evidence="1 3" id="KW-0547">Nucleotide-binding</keyword>
<dbReference type="AlphaFoldDB" id="A0A288XNI7"/>
<gene>
    <name evidence="5" type="primary">Arf4A</name>
</gene>
<dbReference type="FunFam" id="3.40.50.300:FF:003539">
    <property type="entry name" value="ADP-ribosylation factor 1"/>
    <property type="match status" value="1"/>
</dbReference>
<proteinExistence type="evidence at transcript level"/>
<organism evidence="5">
    <name type="scientific">Leptochiton asellus</name>
    <dbReference type="NCBI Taxonomy" id="211853"/>
    <lineage>
        <taxon>Eukaryota</taxon>
        <taxon>Metazoa</taxon>
        <taxon>Spiralia</taxon>
        <taxon>Lophotrochozoa</taxon>
        <taxon>Mollusca</taxon>
        <taxon>Polyplacophora</taxon>
        <taxon>Neoloricata</taxon>
        <taxon>Lepidopleurida</taxon>
        <taxon>Lepidopleuridae</taxon>
        <taxon>Leptochiton</taxon>
    </lineage>
</organism>
<evidence type="ECO:0000256" key="2">
    <source>
        <dbReference type="ARBA" id="ARBA00023134"/>
    </source>
</evidence>
<feature type="binding site" evidence="3">
    <location>
        <position position="67"/>
    </location>
    <ligand>
        <name>GTP</name>
        <dbReference type="ChEBI" id="CHEBI:37565"/>
    </ligand>
</feature>
<dbReference type="GO" id="GO:0005525">
    <property type="term" value="F:GTP binding"/>
    <property type="evidence" value="ECO:0007669"/>
    <property type="project" value="UniProtKB-KW"/>
</dbReference>
<keyword evidence="4" id="KW-0460">Magnesium</keyword>
<dbReference type="InterPro" id="IPR006689">
    <property type="entry name" value="Small_GTPase_ARF/SAR"/>
</dbReference>
<dbReference type="InterPro" id="IPR005225">
    <property type="entry name" value="Small_GTP-bd"/>
</dbReference>
<dbReference type="PROSITE" id="PS51422">
    <property type="entry name" value="SAR1"/>
    <property type="match status" value="1"/>
</dbReference>
<dbReference type="Gene3D" id="3.40.50.300">
    <property type="entry name" value="P-loop containing nucleotide triphosphate hydrolases"/>
    <property type="match status" value="1"/>
</dbReference>
<dbReference type="SMART" id="SM00178">
    <property type="entry name" value="SAR"/>
    <property type="match status" value="1"/>
</dbReference>
<feature type="binding site" evidence="3">
    <location>
        <begin position="20"/>
        <end position="27"/>
    </location>
    <ligand>
        <name>GTP</name>
        <dbReference type="ChEBI" id="CHEBI:37565"/>
    </ligand>
</feature>